<dbReference type="Pfam" id="PF00400">
    <property type="entry name" value="WD40"/>
    <property type="match status" value="5"/>
</dbReference>
<dbReference type="PRINTS" id="PR00320">
    <property type="entry name" value="GPROTEINBRPT"/>
</dbReference>
<evidence type="ECO:0008006" key="7">
    <source>
        <dbReference type="Google" id="ProtNLM"/>
    </source>
</evidence>
<dbReference type="InterPro" id="IPR001680">
    <property type="entry name" value="WD40_rpt"/>
</dbReference>
<gene>
    <name evidence="5" type="ORF">WJX73_008422</name>
</gene>
<dbReference type="PANTHER" id="PTHR14221:SF0">
    <property type="entry name" value="WD REPEAT-CONTAINING PROTEIN 44"/>
    <property type="match status" value="1"/>
</dbReference>
<dbReference type="PROSITE" id="PS50082">
    <property type="entry name" value="WD_REPEATS_2"/>
    <property type="match status" value="3"/>
</dbReference>
<feature type="compositionally biased region" description="Basic residues" evidence="4">
    <location>
        <begin position="182"/>
        <end position="202"/>
    </location>
</feature>
<dbReference type="InterPro" id="IPR040324">
    <property type="entry name" value="WDR44/Dgr2"/>
</dbReference>
<feature type="repeat" description="WD" evidence="3">
    <location>
        <begin position="386"/>
        <end position="426"/>
    </location>
</feature>
<dbReference type="CDD" id="cd00200">
    <property type="entry name" value="WD40"/>
    <property type="match status" value="1"/>
</dbReference>
<dbReference type="SMART" id="SM00320">
    <property type="entry name" value="WD40"/>
    <property type="match status" value="7"/>
</dbReference>
<keyword evidence="6" id="KW-1185">Reference proteome</keyword>
<comment type="caution">
    <text evidence="5">The sequence shown here is derived from an EMBL/GenBank/DDBJ whole genome shotgun (WGS) entry which is preliminary data.</text>
</comment>
<evidence type="ECO:0000256" key="2">
    <source>
        <dbReference type="ARBA" id="ARBA00022737"/>
    </source>
</evidence>
<feature type="repeat" description="WD" evidence="3">
    <location>
        <begin position="309"/>
        <end position="342"/>
    </location>
</feature>
<feature type="region of interest" description="Disordered" evidence="4">
    <location>
        <begin position="347"/>
        <end position="376"/>
    </location>
</feature>
<feature type="region of interest" description="Disordered" evidence="4">
    <location>
        <begin position="1"/>
        <end position="69"/>
    </location>
</feature>
<dbReference type="PROSITE" id="PS00678">
    <property type="entry name" value="WD_REPEATS_1"/>
    <property type="match status" value="1"/>
</dbReference>
<dbReference type="AlphaFoldDB" id="A0AAW1NR85"/>
<evidence type="ECO:0000256" key="1">
    <source>
        <dbReference type="ARBA" id="ARBA00022574"/>
    </source>
</evidence>
<protein>
    <recommendedName>
        <fullName evidence="7">WD repeat-containing protein 44</fullName>
    </recommendedName>
</protein>
<dbReference type="InterPro" id="IPR019775">
    <property type="entry name" value="WD40_repeat_CS"/>
</dbReference>
<dbReference type="InterPro" id="IPR036322">
    <property type="entry name" value="WD40_repeat_dom_sf"/>
</dbReference>
<dbReference type="InterPro" id="IPR020472">
    <property type="entry name" value="WD40_PAC1"/>
</dbReference>
<dbReference type="Proteomes" id="UP001465755">
    <property type="component" value="Unassembled WGS sequence"/>
</dbReference>
<dbReference type="SUPFAM" id="SSF50978">
    <property type="entry name" value="WD40 repeat-like"/>
    <property type="match status" value="1"/>
</dbReference>
<proteinExistence type="predicted"/>
<feature type="compositionally biased region" description="Basic and acidic residues" evidence="4">
    <location>
        <begin position="362"/>
        <end position="376"/>
    </location>
</feature>
<evidence type="ECO:0000313" key="5">
    <source>
        <dbReference type="EMBL" id="KAK9791592.1"/>
    </source>
</evidence>
<feature type="compositionally biased region" description="Basic and acidic residues" evidence="4">
    <location>
        <begin position="1"/>
        <end position="11"/>
    </location>
</feature>
<feature type="compositionally biased region" description="Acidic residues" evidence="4">
    <location>
        <begin position="14"/>
        <end position="23"/>
    </location>
</feature>
<dbReference type="PANTHER" id="PTHR14221">
    <property type="entry name" value="WD REPEAT DOMAIN 44"/>
    <property type="match status" value="1"/>
</dbReference>
<keyword evidence="2" id="KW-0677">Repeat</keyword>
<evidence type="ECO:0000256" key="4">
    <source>
        <dbReference type="SAM" id="MobiDB-lite"/>
    </source>
</evidence>
<dbReference type="Gene3D" id="2.130.10.10">
    <property type="entry name" value="YVTN repeat-like/Quinoprotein amine dehydrogenase"/>
    <property type="match status" value="1"/>
</dbReference>
<organism evidence="5 6">
    <name type="scientific">Symbiochloris irregularis</name>
    <dbReference type="NCBI Taxonomy" id="706552"/>
    <lineage>
        <taxon>Eukaryota</taxon>
        <taxon>Viridiplantae</taxon>
        <taxon>Chlorophyta</taxon>
        <taxon>core chlorophytes</taxon>
        <taxon>Trebouxiophyceae</taxon>
        <taxon>Trebouxiales</taxon>
        <taxon>Trebouxiaceae</taxon>
        <taxon>Symbiochloris</taxon>
    </lineage>
</organism>
<feature type="repeat" description="WD" evidence="3">
    <location>
        <begin position="426"/>
        <end position="460"/>
    </location>
</feature>
<evidence type="ECO:0000313" key="6">
    <source>
        <dbReference type="Proteomes" id="UP001465755"/>
    </source>
</evidence>
<dbReference type="PROSITE" id="PS50294">
    <property type="entry name" value="WD_REPEATS_REGION"/>
    <property type="match status" value="3"/>
</dbReference>
<reference evidence="5 6" key="1">
    <citation type="journal article" date="2024" name="Nat. Commun.">
        <title>Phylogenomics reveals the evolutionary origins of lichenization in chlorophyte algae.</title>
        <authorList>
            <person name="Puginier C."/>
            <person name="Libourel C."/>
            <person name="Otte J."/>
            <person name="Skaloud P."/>
            <person name="Haon M."/>
            <person name="Grisel S."/>
            <person name="Petersen M."/>
            <person name="Berrin J.G."/>
            <person name="Delaux P.M."/>
            <person name="Dal Grande F."/>
            <person name="Keller J."/>
        </authorList>
    </citation>
    <scope>NUCLEOTIDE SEQUENCE [LARGE SCALE GENOMIC DNA]</scope>
    <source>
        <strain evidence="5 6">SAG 2036</strain>
    </source>
</reference>
<feature type="compositionally biased region" description="Basic and acidic residues" evidence="4">
    <location>
        <begin position="36"/>
        <end position="60"/>
    </location>
</feature>
<feature type="region of interest" description="Disordered" evidence="4">
    <location>
        <begin position="161"/>
        <end position="268"/>
    </location>
</feature>
<evidence type="ECO:0000256" key="3">
    <source>
        <dbReference type="PROSITE-ProRule" id="PRU00221"/>
    </source>
</evidence>
<dbReference type="InterPro" id="IPR015943">
    <property type="entry name" value="WD40/YVTN_repeat-like_dom_sf"/>
</dbReference>
<sequence>MDKHIDIHPISESEGTDAEEEEDFRTPVLGPHSPRAAREDDLASHGSGEDDAKPASEPEKPSVAVQAESIPLTSSVEGSELDDSLRIKDLDTGREMLIHQRNTIRDLNTGHVYLLDTEEDIADLPAHSGYTDVVSGTKMSAEEFDRALGLASYIGTRRQRRMDGLASDSDDETSSSAEAARKSPKAKTPRAAKAKNWLKKRSNALFQSSRFGKESRQGAEGSSSPEIAGNGRKSNASTATAEDNGSDDDDDAISSRSQSQSSTPMRGSQHFLEEMAADAPPQSVGVPVKVHVHKKLHRDLTDLCLVQELQAHSGVMWTMKFSKNGQYLASAGQDAVIRVWEIVSTRGGPPPTASADGASENGHTEESGGDEERERVVLKPQPVRVYQGHKQDVLDIAWSKSQFLLSASMDKTVRLWHFSMNDCLRVFRHTDFVTALDFHPVDDKFFISGSIDGKVRVWNIPEQKVQDWADVHEMVTAVAWSHNGEQAVVGSMKGKCRFYSCAPRTHGLEYTGQIDVKNKRGKASKGRKITGMQYAPGEAESLLITSNDSRIRLYNGFALKCKYKGNSNRNTQIRATFSQAGGFVICGSDDGWVYVWSLASSSKEKSASYECFHAHDDIVTVAVFAPETAWLPVGQSLQSKPKGSGGVAEGLNKLNLRQRLSKEDSASASAAASNAVAAQASNGPVILTAGYGGEIKIFECLGAPQML</sequence>
<accession>A0AAW1NR85</accession>
<feature type="compositionally biased region" description="Polar residues" evidence="4">
    <location>
        <begin position="232"/>
        <end position="243"/>
    </location>
</feature>
<keyword evidence="1 3" id="KW-0853">WD repeat</keyword>
<name>A0AAW1NR85_9CHLO</name>
<dbReference type="EMBL" id="JALJOQ010000175">
    <property type="protein sequence ID" value="KAK9791592.1"/>
    <property type="molecule type" value="Genomic_DNA"/>
</dbReference>